<dbReference type="PANTHER" id="PTHR23227:SF67">
    <property type="entry name" value="CRANIOFACIAL DEVELOPMENT PROTEIN 2-LIKE"/>
    <property type="match status" value="1"/>
</dbReference>
<dbReference type="InterPro" id="IPR005135">
    <property type="entry name" value="Endo/exonuclease/phosphatase"/>
</dbReference>
<dbReference type="AlphaFoldDB" id="A0A9J7IJE7"/>
<evidence type="ECO:0000313" key="2">
    <source>
        <dbReference type="Proteomes" id="UP000301870"/>
    </source>
</evidence>
<sequence>MGMANLEYSILAFAFKTLSSYSRLLEFGEALKNIKYDVIGLAEIRRLGNSIEEYEDFILYYIGQTPGLYGVGFLVHKRHKANIIYFKGISERVALLQINVDNTVISIIQCYAPTESAKEKEVELFYKNVNKALKTSGKHLIVMGDFNAKIGQPKQAENLITKSYGYGHRNRRGEKLIQFACENKLAILNTFFKKKNNRRWTWRSPNGKVKNEIDYILTNLEKYAQDIQVINIKYPSDHRLVRATFTLQSKRKNRKSYGGNVKNTLKNEQQVQSYKDSLYDNLAELANKQHSYTVQELYSKIAAAINISLKTAQEVSKHKDTDSIISARTRLLMLRRQYLQNTKPKTRTMKNELKALYKLISKYIRNDYDTHRKKTIEKHIIQYGSLKRANKELRSHKTWIEGLKASNKTTYERKEILKVATNFYRELYDYENEEPPSISTIISEIQSNIQDVDETEVMNGIASLKLDKSPGPDKITNEALKLGSPYLKTPLTQLFNMVLKTANKKELKVQLKNINQWNRQALEEVSLL</sequence>
<dbReference type="Proteomes" id="UP000301870">
    <property type="component" value="Chromosome 10"/>
</dbReference>
<dbReference type="GeneID" id="111349834"/>
<dbReference type="InterPro" id="IPR027124">
    <property type="entry name" value="Swc5/CFDP1/2"/>
</dbReference>
<dbReference type="Pfam" id="PF14529">
    <property type="entry name" value="Exo_endo_phos_2"/>
    <property type="match status" value="1"/>
</dbReference>
<keyword evidence="2" id="KW-1185">Reference proteome</keyword>
<dbReference type="CDD" id="cd09076">
    <property type="entry name" value="L1-EN"/>
    <property type="match status" value="1"/>
</dbReference>
<reference evidence="3" key="1">
    <citation type="submission" date="2025-08" db="UniProtKB">
        <authorList>
            <consortium name="RefSeq"/>
        </authorList>
    </citation>
    <scope>IDENTIFICATION</scope>
    <source>
        <strain evidence="3">Ishihara</strain>
        <tissue evidence="3">Whole body</tissue>
    </source>
</reference>
<evidence type="ECO:0000313" key="3">
    <source>
        <dbReference type="RefSeq" id="XP_022816853.1"/>
    </source>
</evidence>
<gene>
    <name evidence="3" type="primary">LOC111349834</name>
</gene>
<dbReference type="Gene3D" id="3.60.10.10">
    <property type="entry name" value="Endonuclease/exonuclease/phosphatase"/>
    <property type="match status" value="1"/>
</dbReference>
<dbReference type="PANTHER" id="PTHR23227">
    <property type="entry name" value="BUCENTAUR RELATED"/>
    <property type="match status" value="1"/>
</dbReference>
<evidence type="ECO:0000259" key="1">
    <source>
        <dbReference type="Pfam" id="PF14529"/>
    </source>
</evidence>
<organism evidence="2 3">
    <name type="scientific">Spodoptera litura</name>
    <name type="common">Asian cotton leafworm</name>
    <dbReference type="NCBI Taxonomy" id="69820"/>
    <lineage>
        <taxon>Eukaryota</taxon>
        <taxon>Metazoa</taxon>
        <taxon>Ecdysozoa</taxon>
        <taxon>Arthropoda</taxon>
        <taxon>Hexapoda</taxon>
        <taxon>Insecta</taxon>
        <taxon>Pterygota</taxon>
        <taxon>Neoptera</taxon>
        <taxon>Endopterygota</taxon>
        <taxon>Lepidoptera</taxon>
        <taxon>Glossata</taxon>
        <taxon>Ditrysia</taxon>
        <taxon>Noctuoidea</taxon>
        <taxon>Noctuidae</taxon>
        <taxon>Amphipyrinae</taxon>
        <taxon>Spodoptera</taxon>
    </lineage>
</organism>
<dbReference type="SUPFAM" id="SSF56219">
    <property type="entry name" value="DNase I-like"/>
    <property type="match status" value="1"/>
</dbReference>
<proteinExistence type="predicted"/>
<dbReference type="InterPro" id="IPR036691">
    <property type="entry name" value="Endo/exonu/phosph_ase_sf"/>
</dbReference>
<dbReference type="KEGG" id="sliu:111349834"/>
<dbReference type="RefSeq" id="XP_022816853.1">
    <property type="nucleotide sequence ID" value="XM_022961085.1"/>
</dbReference>
<accession>A0A9J7IJE7</accession>
<feature type="domain" description="Endonuclease/exonuclease/phosphatase" evidence="1">
    <location>
        <begin position="105"/>
        <end position="241"/>
    </location>
</feature>
<dbReference type="GO" id="GO:0003824">
    <property type="term" value="F:catalytic activity"/>
    <property type="evidence" value="ECO:0007669"/>
    <property type="project" value="InterPro"/>
</dbReference>
<protein>
    <submittedName>
        <fullName evidence="3">Uncharacterized protein LOC111349834</fullName>
    </submittedName>
</protein>
<name>A0A9J7IJE7_SPOLT</name>